<feature type="region of interest" description="Disordered" evidence="1">
    <location>
        <begin position="336"/>
        <end position="364"/>
    </location>
</feature>
<dbReference type="PANTHER" id="PTHR13318:SF247">
    <property type="entry name" value="GH16156P"/>
    <property type="match status" value="1"/>
</dbReference>
<dbReference type="AlphaFoldDB" id="A0A8K0K9C2"/>
<feature type="domain" description="F-box/LRR-repeat protein 15-like leucin rich repeat" evidence="2">
    <location>
        <begin position="739"/>
        <end position="856"/>
    </location>
</feature>
<proteinExistence type="predicted"/>
<dbReference type="Gene3D" id="3.80.10.10">
    <property type="entry name" value="Ribonuclease Inhibitor"/>
    <property type="match status" value="3"/>
</dbReference>
<evidence type="ECO:0000259" key="2">
    <source>
        <dbReference type="Pfam" id="PF25372"/>
    </source>
</evidence>
<evidence type="ECO:0000313" key="4">
    <source>
        <dbReference type="Proteomes" id="UP000792457"/>
    </source>
</evidence>
<sequence>MTVCRGISSNLLPPPTCLNLVLNDVEIKVSDVLTEDPGGADGGDISDCQTPEALFWEQYGPSLRSLWLNCCEASERAFPILLRRCPRLRSLSVSSCREMLMSGRLLANEVEPLGSQEINSPKDDLGQSDPNSRCKPQAEPKQKLKCPISAKKFFRSRKSDKNGSKDGFMRSSRLERQNAVRDKTRIFSDRTISIEDPSETVEQVEGISSNFLSWQEKGDDGDVNSSAPVCDNDSVERAASQSLEGSDVEDSSSESMKDINGFSRTSSQVLEGPLILPELRELRLASNRYLSDALFERFVALSPELESLSLSGCHLTFHQGIYRRFYPHRWNQYQQRRASMNGGQQAQADAAGRDSESEKEDGPISESVLTFQNVLRYFRRRKRLGGKLYRLSLGHTLVDNASLCELARDIPDGLRSLHLRACEQISTLPLPRIQEVPERPNPAPSPMDNSSSPQSNWWSSLAELDLSLCPRLTDSALKEISFHMGPKLRSLALRRCAALTDAGVSSLNQCLVLEKLDISECCQVTASGLLEGICGIKPENTLQAESADSKPLERPSLRRLYASELSSGTGGLPTVKELVKNLPTGITHLDLGSWSVRIEGRKISGLTDEIVSVLIGRLKSLQILRLSGADGLTDAGLMGLIELAEANTCLGVDEHPPLLGGVPQVTSNPHHISLMTRAEAEIVLRAKKSGEVCKQRGWMEEKWEKMIRKNSDEASSFEDDNKAMTPMHPIPQNSVLNLTGLQELDLSRCFYITDLSLKYAIRFRELRQLNLSHCSHVSDVGLSFLSEYNPSLETLLLAFCPGITDAGVEYVVKGLPRLKHLDLQGCRELTDTSLQLVAQNCKDLRYLDVSGCLWMSIEAAEETEQKLSPPLHNLHRRGLAHKVSQKNETGSTGAPHPKLENEAFQPYPSAEDPNDPEIKRSKINNEDWNLETI</sequence>
<evidence type="ECO:0000256" key="1">
    <source>
        <dbReference type="SAM" id="MobiDB-lite"/>
    </source>
</evidence>
<feature type="compositionally biased region" description="Basic and acidic residues" evidence="1">
    <location>
        <begin position="351"/>
        <end position="362"/>
    </location>
</feature>
<dbReference type="InterPro" id="IPR057207">
    <property type="entry name" value="FBXL15_LRR"/>
</dbReference>
<dbReference type="OrthoDB" id="27842at2759"/>
<feature type="region of interest" description="Disordered" evidence="1">
    <location>
        <begin position="880"/>
        <end position="933"/>
    </location>
</feature>
<feature type="compositionally biased region" description="Basic and acidic residues" evidence="1">
    <location>
        <begin position="916"/>
        <end position="925"/>
    </location>
</feature>
<evidence type="ECO:0000313" key="3">
    <source>
        <dbReference type="EMBL" id="KAG8230142.1"/>
    </source>
</evidence>
<dbReference type="Proteomes" id="UP000792457">
    <property type="component" value="Unassembled WGS sequence"/>
</dbReference>
<protein>
    <recommendedName>
        <fullName evidence="2">F-box/LRR-repeat protein 15-like leucin rich repeat domain-containing protein</fullName>
    </recommendedName>
</protein>
<name>A0A8K0K9C2_LADFU</name>
<dbReference type="SUPFAM" id="SSF52047">
    <property type="entry name" value="RNI-like"/>
    <property type="match status" value="1"/>
</dbReference>
<dbReference type="InterPro" id="IPR032675">
    <property type="entry name" value="LRR_dom_sf"/>
</dbReference>
<feature type="region of interest" description="Disordered" evidence="1">
    <location>
        <begin position="112"/>
        <end position="144"/>
    </location>
</feature>
<dbReference type="Pfam" id="PF25372">
    <property type="entry name" value="DUF7885"/>
    <property type="match status" value="1"/>
</dbReference>
<dbReference type="InterPro" id="IPR006553">
    <property type="entry name" value="Leu-rich_rpt_Cys-con_subtyp"/>
</dbReference>
<dbReference type="SMART" id="SM00367">
    <property type="entry name" value="LRR_CC"/>
    <property type="match status" value="9"/>
</dbReference>
<organism evidence="3 4">
    <name type="scientific">Ladona fulva</name>
    <name type="common">Scarce chaser dragonfly</name>
    <name type="synonym">Libellula fulva</name>
    <dbReference type="NCBI Taxonomy" id="123851"/>
    <lineage>
        <taxon>Eukaryota</taxon>
        <taxon>Metazoa</taxon>
        <taxon>Ecdysozoa</taxon>
        <taxon>Arthropoda</taxon>
        <taxon>Hexapoda</taxon>
        <taxon>Insecta</taxon>
        <taxon>Pterygota</taxon>
        <taxon>Palaeoptera</taxon>
        <taxon>Odonata</taxon>
        <taxon>Epiprocta</taxon>
        <taxon>Anisoptera</taxon>
        <taxon>Libelluloidea</taxon>
        <taxon>Libellulidae</taxon>
        <taxon>Ladona</taxon>
    </lineage>
</organism>
<reference evidence="3" key="1">
    <citation type="submission" date="2013-04" db="EMBL/GenBank/DDBJ databases">
        <authorList>
            <person name="Qu J."/>
            <person name="Murali S.C."/>
            <person name="Bandaranaike D."/>
            <person name="Bellair M."/>
            <person name="Blankenburg K."/>
            <person name="Chao H."/>
            <person name="Dinh H."/>
            <person name="Doddapaneni H."/>
            <person name="Downs B."/>
            <person name="Dugan-Rocha S."/>
            <person name="Elkadiri S."/>
            <person name="Gnanaolivu R.D."/>
            <person name="Hernandez B."/>
            <person name="Javaid M."/>
            <person name="Jayaseelan J.C."/>
            <person name="Lee S."/>
            <person name="Li M."/>
            <person name="Ming W."/>
            <person name="Munidasa M."/>
            <person name="Muniz J."/>
            <person name="Nguyen L."/>
            <person name="Ongeri F."/>
            <person name="Osuji N."/>
            <person name="Pu L.-L."/>
            <person name="Puazo M."/>
            <person name="Qu C."/>
            <person name="Quiroz J."/>
            <person name="Raj R."/>
            <person name="Weissenberger G."/>
            <person name="Xin Y."/>
            <person name="Zou X."/>
            <person name="Han Y."/>
            <person name="Richards S."/>
            <person name="Worley K."/>
            <person name="Muzny D."/>
            <person name="Gibbs R."/>
        </authorList>
    </citation>
    <scope>NUCLEOTIDE SEQUENCE</scope>
    <source>
        <strain evidence="3">Sampled in the wild</strain>
    </source>
</reference>
<reference evidence="3" key="2">
    <citation type="submission" date="2017-10" db="EMBL/GenBank/DDBJ databases">
        <title>Ladona fulva Genome sequencing and assembly.</title>
        <authorList>
            <person name="Murali S."/>
            <person name="Richards S."/>
            <person name="Bandaranaike D."/>
            <person name="Bellair M."/>
            <person name="Blankenburg K."/>
            <person name="Chao H."/>
            <person name="Dinh H."/>
            <person name="Doddapaneni H."/>
            <person name="Dugan-Rocha S."/>
            <person name="Elkadiri S."/>
            <person name="Gnanaolivu R."/>
            <person name="Hernandez B."/>
            <person name="Skinner E."/>
            <person name="Javaid M."/>
            <person name="Lee S."/>
            <person name="Li M."/>
            <person name="Ming W."/>
            <person name="Munidasa M."/>
            <person name="Muniz J."/>
            <person name="Nguyen L."/>
            <person name="Hughes D."/>
            <person name="Osuji N."/>
            <person name="Pu L.-L."/>
            <person name="Puazo M."/>
            <person name="Qu C."/>
            <person name="Quiroz J."/>
            <person name="Raj R."/>
            <person name="Weissenberger G."/>
            <person name="Xin Y."/>
            <person name="Zou X."/>
            <person name="Han Y."/>
            <person name="Worley K."/>
            <person name="Muzny D."/>
            <person name="Gibbs R."/>
        </authorList>
    </citation>
    <scope>NUCLEOTIDE SEQUENCE</scope>
    <source>
        <strain evidence="3">Sampled in the wild</strain>
    </source>
</reference>
<feature type="region of interest" description="Disordered" evidence="1">
    <location>
        <begin position="431"/>
        <end position="454"/>
    </location>
</feature>
<keyword evidence="4" id="KW-1185">Reference proteome</keyword>
<gene>
    <name evidence="3" type="ORF">J437_LFUL010634</name>
</gene>
<dbReference type="GO" id="GO:0019005">
    <property type="term" value="C:SCF ubiquitin ligase complex"/>
    <property type="evidence" value="ECO:0007669"/>
    <property type="project" value="TreeGrafter"/>
</dbReference>
<feature type="compositionally biased region" description="Basic and acidic residues" evidence="1">
    <location>
        <begin position="157"/>
        <end position="175"/>
    </location>
</feature>
<dbReference type="EMBL" id="KZ308467">
    <property type="protein sequence ID" value="KAG8230142.1"/>
    <property type="molecule type" value="Genomic_DNA"/>
</dbReference>
<dbReference type="PANTHER" id="PTHR13318">
    <property type="entry name" value="PARTNER OF PAIRED, ISOFORM B-RELATED"/>
    <property type="match status" value="1"/>
</dbReference>
<accession>A0A8K0K9C2</accession>
<feature type="region of interest" description="Disordered" evidence="1">
    <location>
        <begin position="156"/>
        <end position="175"/>
    </location>
</feature>
<dbReference type="GO" id="GO:0031146">
    <property type="term" value="P:SCF-dependent proteasomal ubiquitin-dependent protein catabolic process"/>
    <property type="evidence" value="ECO:0007669"/>
    <property type="project" value="TreeGrafter"/>
</dbReference>
<feature type="region of interest" description="Disordered" evidence="1">
    <location>
        <begin position="215"/>
        <end position="256"/>
    </location>
</feature>
<comment type="caution">
    <text evidence="3">The sequence shown here is derived from an EMBL/GenBank/DDBJ whole genome shotgun (WGS) entry which is preliminary data.</text>
</comment>